<dbReference type="Proteomes" id="UP000054558">
    <property type="component" value="Unassembled WGS sequence"/>
</dbReference>
<name>A0A1Y1IR88_KLENI</name>
<evidence type="ECO:0000256" key="1">
    <source>
        <dbReference type="SAM" id="MobiDB-lite"/>
    </source>
</evidence>
<dbReference type="EMBL" id="DF238302">
    <property type="protein sequence ID" value="GAQ93193.1"/>
    <property type="molecule type" value="Genomic_DNA"/>
</dbReference>
<gene>
    <name evidence="2" type="ORF">KFL_013530030</name>
</gene>
<feature type="region of interest" description="Disordered" evidence="1">
    <location>
        <begin position="40"/>
        <end position="81"/>
    </location>
</feature>
<reference evidence="2 3" key="1">
    <citation type="journal article" date="2014" name="Nat. Commun.">
        <title>Klebsormidium flaccidum genome reveals primary factors for plant terrestrial adaptation.</title>
        <authorList>
            <person name="Hori K."/>
            <person name="Maruyama F."/>
            <person name="Fujisawa T."/>
            <person name="Togashi T."/>
            <person name="Yamamoto N."/>
            <person name="Seo M."/>
            <person name="Sato S."/>
            <person name="Yamada T."/>
            <person name="Mori H."/>
            <person name="Tajima N."/>
            <person name="Moriyama T."/>
            <person name="Ikeuchi M."/>
            <person name="Watanabe M."/>
            <person name="Wada H."/>
            <person name="Kobayashi K."/>
            <person name="Saito M."/>
            <person name="Masuda T."/>
            <person name="Sasaki-Sekimoto Y."/>
            <person name="Mashiguchi K."/>
            <person name="Awai K."/>
            <person name="Shimojima M."/>
            <person name="Masuda S."/>
            <person name="Iwai M."/>
            <person name="Nobusawa T."/>
            <person name="Narise T."/>
            <person name="Kondo S."/>
            <person name="Saito H."/>
            <person name="Sato R."/>
            <person name="Murakawa M."/>
            <person name="Ihara Y."/>
            <person name="Oshima-Yamada Y."/>
            <person name="Ohtaka K."/>
            <person name="Satoh M."/>
            <person name="Sonobe K."/>
            <person name="Ishii M."/>
            <person name="Ohtani R."/>
            <person name="Kanamori-Sato M."/>
            <person name="Honoki R."/>
            <person name="Miyazaki D."/>
            <person name="Mochizuki H."/>
            <person name="Umetsu J."/>
            <person name="Higashi K."/>
            <person name="Shibata D."/>
            <person name="Kamiya Y."/>
            <person name="Sato N."/>
            <person name="Nakamura Y."/>
            <person name="Tabata S."/>
            <person name="Ida S."/>
            <person name="Kurokawa K."/>
            <person name="Ohta H."/>
        </authorList>
    </citation>
    <scope>NUCLEOTIDE SEQUENCE [LARGE SCALE GENOMIC DNA]</scope>
    <source>
        <strain evidence="2 3">NIES-2285</strain>
    </source>
</reference>
<feature type="region of interest" description="Disordered" evidence="1">
    <location>
        <begin position="182"/>
        <end position="201"/>
    </location>
</feature>
<proteinExistence type="predicted"/>
<evidence type="ECO:0000313" key="3">
    <source>
        <dbReference type="Proteomes" id="UP000054558"/>
    </source>
</evidence>
<keyword evidence="3" id="KW-1185">Reference proteome</keyword>
<protein>
    <submittedName>
        <fullName evidence="2">Uncharacterized protein</fullName>
    </submittedName>
</protein>
<feature type="region of interest" description="Disordered" evidence="1">
    <location>
        <begin position="148"/>
        <end position="168"/>
    </location>
</feature>
<organism evidence="2 3">
    <name type="scientific">Klebsormidium nitens</name>
    <name type="common">Green alga</name>
    <name type="synonym">Ulothrix nitens</name>
    <dbReference type="NCBI Taxonomy" id="105231"/>
    <lineage>
        <taxon>Eukaryota</taxon>
        <taxon>Viridiplantae</taxon>
        <taxon>Streptophyta</taxon>
        <taxon>Klebsormidiophyceae</taxon>
        <taxon>Klebsormidiales</taxon>
        <taxon>Klebsormidiaceae</taxon>
        <taxon>Klebsormidium</taxon>
    </lineage>
</organism>
<accession>A0A1Y1IR88</accession>
<evidence type="ECO:0000313" key="2">
    <source>
        <dbReference type="EMBL" id="GAQ93193.1"/>
    </source>
</evidence>
<feature type="compositionally biased region" description="Basic and acidic residues" evidence="1">
    <location>
        <begin position="40"/>
        <end position="62"/>
    </location>
</feature>
<dbReference type="AlphaFoldDB" id="A0A1Y1IR88"/>
<sequence>MLPRAIPVASTAALMFGYLVVDPSARMARMGRAGGAILEEHRKHKHEIEHEKKEERAERQGEESDGQDFPQGQIDREEKPATYTALTVDRKDLEETPPAGAEAVGAAYDQQDGITKAVGITLPPDACPDQIPGVPNVPVSAMVVGAAPPSVPGENSPLPDQQSGVPNCPVVITTDGAVTASQNAGSTAVNPDAAQLTQLPR</sequence>